<evidence type="ECO:0000256" key="1">
    <source>
        <dbReference type="RuleBase" id="RU361178"/>
    </source>
</evidence>
<dbReference type="Pfam" id="PF08699">
    <property type="entry name" value="ArgoL1"/>
    <property type="match status" value="1"/>
</dbReference>
<sequence length="830" mass="92738">MSDRGRSPGPSGLSSHPGSRQGSQSPRPPPGSRSPSNAPAGQPGWAPPIGRDPAKPLETERKFNRVELPADAYSLDRPDLFAPRPKAPTVGQPARLEVNQYKVQSYNFDVKVHQYDVALSPNPSKPVPVLKKIWKHPKFVAAFPPGVHEHFIFDGRKLAWSTTLIPREELRVAVDLDEGKSQPRKGGESQFYIILRKTTEINPKVLDAYLSHQCSLNNAVIETMTFLDHLLRAWPSERLLSIKRNFYNTSRPGRPLMDGSVVEVSKGLYWSARISASQGSIGLAIAADVANTAFFVGNQDYVQLAINFLATQDQKLRGLNPLRLQEELKPVFHRGIYVPSEAFKQLRKLSKMKITVKHANRPAHLTSPIGVESFSFDARNGVEGTHAQNTFFENDGKKTSVADYFQQKYKVTLRYPRLPLIKTGKGAFIPMEIAYLEKFQRYPFKLNPSQTQSMIKIAVTRPNQRRADIQSNVADLQIQNDPFLRHYGIRIDPHFTKTDGRVLPPPLIHFQNGAIDPKTSGRWIVQGKRLWRQNTAPLDSWGFLVLQNCVDKPTLENFSKVFTSVFREHGGKCTRDPMLLHPPGNVQHNAAEAIMWAHQQLTSRSGYPQMLFVIVRQKGDPSYERIKKSADCRFGIGSQVLASQGVQAAQKQYASNIALKINAKLGGTTARTDPPWGPSKAKTYFPPDRPTMIVGCDISHAAPGAPNGSVAAMTMSVDPDANRYAAAVQTNGRRTEMLTPDNCQSLFGQLAEYWKEGHPNKFPKHVIYLRDGVSEGEFAKVLDLEVAQFKAYFSRKAPKMPMPRFTVICATKRHHVGYSRSSFCALLIPS</sequence>
<dbReference type="Gene3D" id="3.30.420.10">
    <property type="entry name" value="Ribonuclease H-like superfamily/Ribonuclease H"/>
    <property type="match status" value="1"/>
</dbReference>
<dbReference type="Gene3D" id="3.40.50.2300">
    <property type="match status" value="1"/>
</dbReference>
<dbReference type="SMART" id="SM00949">
    <property type="entry name" value="PAZ"/>
    <property type="match status" value="1"/>
</dbReference>
<dbReference type="InterPro" id="IPR032474">
    <property type="entry name" value="Argonaute_N"/>
</dbReference>
<reference evidence="5" key="1">
    <citation type="submission" date="2022-10" db="EMBL/GenBank/DDBJ databases">
        <title>Determination and structural analysis of whole genome sequence of Sarocladium strictum F4-1.</title>
        <authorList>
            <person name="Hu L."/>
            <person name="Jiang Y."/>
        </authorList>
    </citation>
    <scope>NUCLEOTIDE SEQUENCE</scope>
    <source>
        <strain evidence="5">F4-1</strain>
    </source>
</reference>
<dbReference type="Pfam" id="PF16488">
    <property type="entry name" value="ArgoL2"/>
    <property type="match status" value="1"/>
</dbReference>
<name>A0AA39GBV0_SARSR</name>
<dbReference type="SMART" id="SM01163">
    <property type="entry name" value="DUF1785"/>
    <property type="match status" value="1"/>
</dbReference>
<dbReference type="SUPFAM" id="SSF53098">
    <property type="entry name" value="Ribonuclease H-like"/>
    <property type="match status" value="1"/>
</dbReference>
<dbReference type="InterPro" id="IPR036397">
    <property type="entry name" value="RNaseH_sf"/>
</dbReference>
<evidence type="ECO:0000313" key="6">
    <source>
        <dbReference type="Proteomes" id="UP001175261"/>
    </source>
</evidence>
<evidence type="ECO:0000313" key="5">
    <source>
        <dbReference type="EMBL" id="KAK0384427.1"/>
    </source>
</evidence>
<dbReference type="InterPro" id="IPR012337">
    <property type="entry name" value="RNaseH-like_sf"/>
</dbReference>
<dbReference type="PROSITE" id="PS50822">
    <property type="entry name" value="PIWI"/>
    <property type="match status" value="1"/>
</dbReference>
<proteinExistence type="inferred from homology"/>
<dbReference type="InterPro" id="IPR036085">
    <property type="entry name" value="PAZ_dom_sf"/>
</dbReference>
<feature type="domain" description="PAZ" evidence="3">
    <location>
        <begin position="330"/>
        <end position="438"/>
    </location>
</feature>
<feature type="domain" description="Piwi" evidence="4">
    <location>
        <begin position="610"/>
        <end position="815"/>
    </location>
</feature>
<gene>
    <name evidence="5" type="ORF">NLU13_8513</name>
</gene>
<evidence type="ECO:0000256" key="2">
    <source>
        <dbReference type="SAM" id="MobiDB-lite"/>
    </source>
</evidence>
<dbReference type="CDD" id="cd02846">
    <property type="entry name" value="PAZ_argonaute_like"/>
    <property type="match status" value="1"/>
</dbReference>
<organism evidence="5 6">
    <name type="scientific">Sarocladium strictum</name>
    <name type="common">Black bundle disease fungus</name>
    <name type="synonym">Acremonium strictum</name>
    <dbReference type="NCBI Taxonomy" id="5046"/>
    <lineage>
        <taxon>Eukaryota</taxon>
        <taxon>Fungi</taxon>
        <taxon>Dikarya</taxon>
        <taxon>Ascomycota</taxon>
        <taxon>Pezizomycotina</taxon>
        <taxon>Sordariomycetes</taxon>
        <taxon>Hypocreomycetidae</taxon>
        <taxon>Hypocreales</taxon>
        <taxon>Sarocladiaceae</taxon>
        <taxon>Sarocladium</taxon>
    </lineage>
</organism>
<keyword evidence="6" id="KW-1185">Reference proteome</keyword>
<dbReference type="Pfam" id="PF02170">
    <property type="entry name" value="PAZ"/>
    <property type="match status" value="1"/>
</dbReference>
<dbReference type="GO" id="GO:0003723">
    <property type="term" value="F:RNA binding"/>
    <property type="evidence" value="ECO:0007669"/>
    <property type="project" value="InterPro"/>
</dbReference>
<evidence type="ECO:0000259" key="4">
    <source>
        <dbReference type="PROSITE" id="PS50822"/>
    </source>
</evidence>
<dbReference type="PROSITE" id="PS50821">
    <property type="entry name" value="PAZ"/>
    <property type="match status" value="1"/>
</dbReference>
<feature type="region of interest" description="Disordered" evidence="2">
    <location>
        <begin position="1"/>
        <end position="56"/>
    </location>
</feature>
<dbReference type="Pfam" id="PF16486">
    <property type="entry name" value="ArgoN"/>
    <property type="match status" value="1"/>
</dbReference>
<protein>
    <recommendedName>
        <fullName evidence="7">Piwi domain-containing protein</fullName>
    </recommendedName>
</protein>
<dbReference type="Proteomes" id="UP001175261">
    <property type="component" value="Unassembled WGS sequence"/>
</dbReference>
<evidence type="ECO:0000259" key="3">
    <source>
        <dbReference type="PROSITE" id="PS50821"/>
    </source>
</evidence>
<dbReference type="EMBL" id="JAPDFR010000008">
    <property type="protein sequence ID" value="KAK0384427.1"/>
    <property type="molecule type" value="Genomic_DNA"/>
</dbReference>
<dbReference type="SMART" id="SM00950">
    <property type="entry name" value="Piwi"/>
    <property type="match status" value="1"/>
</dbReference>
<evidence type="ECO:0008006" key="7">
    <source>
        <dbReference type="Google" id="ProtNLM"/>
    </source>
</evidence>
<feature type="compositionally biased region" description="Low complexity" evidence="2">
    <location>
        <begin position="7"/>
        <end position="25"/>
    </location>
</feature>
<accession>A0AA39GBV0</accession>
<dbReference type="InterPro" id="IPR003100">
    <property type="entry name" value="PAZ_dom"/>
</dbReference>
<dbReference type="PANTHER" id="PTHR22891">
    <property type="entry name" value="EUKARYOTIC TRANSLATION INITIATION FACTOR 2C"/>
    <property type="match status" value="1"/>
</dbReference>
<dbReference type="AlphaFoldDB" id="A0AA39GBV0"/>
<dbReference type="InterPro" id="IPR032472">
    <property type="entry name" value="ArgoL2"/>
</dbReference>
<dbReference type="Gene3D" id="2.170.260.10">
    <property type="entry name" value="paz domain"/>
    <property type="match status" value="1"/>
</dbReference>
<comment type="caution">
    <text evidence="5">The sequence shown here is derived from an EMBL/GenBank/DDBJ whole genome shotgun (WGS) entry which is preliminary data.</text>
</comment>
<dbReference type="InterPro" id="IPR003165">
    <property type="entry name" value="Piwi"/>
</dbReference>
<dbReference type="InterPro" id="IPR014811">
    <property type="entry name" value="ArgoL1"/>
</dbReference>
<dbReference type="Pfam" id="PF02171">
    <property type="entry name" value="Piwi"/>
    <property type="match status" value="1"/>
</dbReference>
<dbReference type="SUPFAM" id="SSF101690">
    <property type="entry name" value="PAZ domain"/>
    <property type="match status" value="1"/>
</dbReference>
<comment type="similarity">
    <text evidence="1">Belongs to the argonaute family.</text>
</comment>